<dbReference type="InterPro" id="IPR036910">
    <property type="entry name" value="HMG_box_dom_sf"/>
</dbReference>
<organism evidence="2 3">
    <name type="scientific">Trichomonas vaginalis (strain ATCC PRA-98 / G3)</name>
    <dbReference type="NCBI Taxonomy" id="412133"/>
    <lineage>
        <taxon>Eukaryota</taxon>
        <taxon>Metamonada</taxon>
        <taxon>Parabasalia</taxon>
        <taxon>Trichomonadida</taxon>
        <taxon>Trichomonadidae</taxon>
        <taxon>Trichomonas</taxon>
    </lineage>
</organism>
<dbReference type="EMBL" id="DS113197">
    <property type="protein sequence ID" value="EAY20486.1"/>
    <property type="molecule type" value="Genomic_DNA"/>
</dbReference>
<reference evidence="2" key="2">
    <citation type="journal article" date="2007" name="Science">
        <title>Draft genome sequence of the sexually transmitted pathogen Trichomonas vaginalis.</title>
        <authorList>
            <person name="Carlton J.M."/>
            <person name="Hirt R.P."/>
            <person name="Silva J.C."/>
            <person name="Delcher A.L."/>
            <person name="Schatz M."/>
            <person name="Zhao Q."/>
            <person name="Wortman J.R."/>
            <person name="Bidwell S.L."/>
            <person name="Alsmark U.C.M."/>
            <person name="Besteiro S."/>
            <person name="Sicheritz-Ponten T."/>
            <person name="Noel C.J."/>
            <person name="Dacks J.B."/>
            <person name="Foster P.G."/>
            <person name="Simillion C."/>
            <person name="Van de Peer Y."/>
            <person name="Miranda-Saavedra D."/>
            <person name="Barton G.J."/>
            <person name="Westrop G.D."/>
            <person name="Mueller S."/>
            <person name="Dessi D."/>
            <person name="Fiori P.L."/>
            <person name="Ren Q."/>
            <person name="Paulsen I."/>
            <person name="Zhang H."/>
            <person name="Bastida-Corcuera F.D."/>
            <person name="Simoes-Barbosa A."/>
            <person name="Brown M.T."/>
            <person name="Hayes R.D."/>
            <person name="Mukherjee M."/>
            <person name="Okumura C.Y."/>
            <person name="Schneider R."/>
            <person name="Smith A.J."/>
            <person name="Vanacova S."/>
            <person name="Villalvazo M."/>
            <person name="Haas B.J."/>
            <person name="Pertea M."/>
            <person name="Feldblyum T.V."/>
            <person name="Utterback T.R."/>
            <person name="Shu C.L."/>
            <person name="Osoegawa K."/>
            <person name="de Jong P.J."/>
            <person name="Hrdy I."/>
            <person name="Horvathova L."/>
            <person name="Zubacova Z."/>
            <person name="Dolezal P."/>
            <person name="Malik S.B."/>
            <person name="Logsdon J.M. Jr."/>
            <person name="Henze K."/>
            <person name="Gupta A."/>
            <person name="Wang C.C."/>
            <person name="Dunne R.L."/>
            <person name="Upcroft J.A."/>
            <person name="Upcroft P."/>
            <person name="White O."/>
            <person name="Salzberg S.L."/>
            <person name="Tang P."/>
            <person name="Chiu C.-H."/>
            <person name="Lee Y.-S."/>
            <person name="Embley T.M."/>
            <person name="Coombs G.H."/>
            <person name="Mottram J.C."/>
            <person name="Tachezy J."/>
            <person name="Fraser-Liggett C.M."/>
            <person name="Johnson P.J."/>
        </authorList>
    </citation>
    <scope>NUCLEOTIDE SEQUENCE [LARGE SCALE GENOMIC DNA]</scope>
    <source>
        <strain evidence="2">G3</strain>
    </source>
</reference>
<dbReference type="Proteomes" id="UP000001542">
    <property type="component" value="Unassembled WGS sequence"/>
</dbReference>
<sequence length="306" mass="36404">MYVYPLKMKPGNQENTKPVEDPFNEDEDTSEWDSDDDDIPWDKYEVPKGLKTTPFLEFVKVYTEKLYEEYPGVNANDEARCTIGTWKELDKKERHKYFELARKKNNMKPANLESTKHVEDPFNEDEDTSEWDSDDDDIPWDKYEVPKGLKTTPFLEFVKVYTEKLYEEYPGVNANDEARCTIGTWKELDKKERHKYFELARKKNNMKPANLESTKHVEDPFNEDEDTSEWDSDDDDIPWDKYEVPKGLKTTPFLEFVKVYTEKLYEEYPGVNANDEARCTIGTWKELDKKERHKYFELARKKNGIK</sequence>
<accession>A2DG90</accession>
<dbReference type="InParanoid" id="A2DG90"/>
<evidence type="ECO:0000256" key="1">
    <source>
        <dbReference type="SAM" id="MobiDB-lite"/>
    </source>
</evidence>
<feature type="region of interest" description="Disordered" evidence="1">
    <location>
        <begin position="1"/>
        <end position="39"/>
    </location>
</feature>
<dbReference type="VEuPathDB" id="TrichDB:TVAG_238580"/>
<dbReference type="KEGG" id="tva:5466018"/>
<dbReference type="Gene3D" id="1.10.30.10">
    <property type="entry name" value="High mobility group box domain"/>
    <property type="match status" value="3"/>
</dbReference>
<dbReference type="VEuPathDB" id="TrichDB:TVAGG3_0967440"/>
<evidence type="ECO:0000313" key="2">
    <source>
        <dbReference type="EMBL" id="EAY20486.1"/>
    </source>
</evidence>
<dbReference type="SUPFAM" id="SSF47095">
    <property type="entry name" value="HMG-box"/>
    <property type="match status" value="3"/>
</dbReference>
<keyword evidence="3" id="KW-1185">Reference proteome</keyword>
<dbReference type="AlphaFoldDB" id="A2DG90"/>
<name>A2DG90_TRIV3</name>
<evidence type="ECO:0000313" key="3">
    <source>
        <dbReference type="Proteomes" id="UP000001542"/>
    </source>
</evidence>
<reference evidence="2" key="1">
    <citation type="submission" date="2006-10" db="EMBL/GenBank/DDBJ databases">
        <authorList>
            <person name="Amadeo P."/>
            <person name="Zhao Q."/>
            <person name="Wortman J."/>
            <person name="Fraser-Liggett C."/>
            <person name="Carlton J."/>
        </authorList>
    </citation>
    <scope>NUCLEOTIDE SEQUENCE</scope>
    <source>
        <strain evidence="2">G3</strain>
    </source>
</reference>
<protein>
    <submittedName>
        <fullName evidence="2">Uncharacterized protein</fullName>
    </submittedName>
</protein>
<feature type="compositionally biased region" description="Acidic residues" evidence="1">
    <location>
        <begin position="22"/>
        <end position="39"/>
    </location>
</feature>
<dbReference type="RefSeq" id="XP_001581472.1">
    <property type="nucleotide sequence ID" value="XM_001581422.1"/>
</dbReference>
<proteinExistence type="predicted"/>
<gene>
    <name evidence="2" type="ORF">TVAG_238580</name>
</gene>